<evidence type="ECO:0000313" key="2">
    <source>
        <dbReference type="Proteomes" id="UP001055879"/>
    </source>
</evidence>
<dbReference type="Proteomes" id="UP001055879">
    <property type="component" value="Linkage Group LG03"/>
</dbReference>
<gene>
    <name evidence="1" type="ORF">L6452_09547</name>
</gene>
<keyword evidence="2" id="KW-1185">Reference proteome</keyword>
<reference evidence="2" key="1">
    <citation type="journal article" date="2022" name="Mol. Ecol. Resour.">
        <title>The genomes of chicory, endive, great burdock and yacon provide insights into Asteraceae palaeo-polyploidization history and plant inulin production.</title>
        <authorList>
            <person name="Fan W."/>
            <person name="Wang S."/>
            <person name="Wang H."/>
            <person name="Wang A."/>
            <person name="Jiang F."/>
            <person name="Liu H."/>
            <person name="Zhao H."/>
            <person name="Xu D."/>
            <person name="Zhang Y."/>
        </authorList>
    </citation>
    <scope>NUCLEOTIDE SEQUENCE [LARGE SCALE GENOMIC DNA]</scope>
    <source>
        <strain evidence="2">cv. Niubang</strain>
    </source>
</reference>
<name>A0ACB9DLD1_ARCLA</name>
<evidence type="ECO:0000313" key="1">
    <source>
        <dbReference type="EMBL" id="KAI3747102.1"/>
    </source>
</evidence>
<comment type="caution">
    <text evidence="1">The sequence shown here is derived from an EMBL/GenBank/DDBJ whole genome shotgun (WGS) entry which is preliminary data.</text>
</comment>
<organism evidence="1 2">
    <name type="scientific">Arctium lappa</name>
    <name type="common">Greater burdock</name>
    <name type="synonym">Lappa major</name>
    <dbReference type="NCBI Taxonomy" id="4217"/>
    <lineage>
        <taxon>Eukaryota</taxon>
        <taxon>Viridiplantae</taxon>
        <taxon>Streptophyta</taxon>
        <taxon>Embryophyta</taxon>
        <taxon>Tracheophyta</taxon>
        <taxon>Spermatophyta</taxon>
        <taxon>Magnoliopsida</taxon>
        <taxon>eudicotyledons</taxon>
        <taxon>Gunneridae</taxon>
        <taxon>Pentapetalae</taxon>
        <taxon>asterids</taxon>
        <taxon>campanulids</taxon>
        <taxon>Asterales</taxon>
        <taxon>Asteraceae</taxon>
        <taxon>Carduoideae</taxon>
        <taxon>Cardueae</taxon>
        <taxon>Arctiinae</taxon>
        <taxon>Arctium</taxon>
    </lineage>
</organism>
<sequence length="108" mass="12358">MHTPVSAAEHAMMTVVMLVVRQPKKRLLFVAGYSFFKLSTRFIILHLLLHGHFCRQSISRNQLVVLWQLKPGQQEGRCCGGGERDEGEHQGRKYDIDNEIPIEKLLSS</sequence>
<reference evidence="1 2" key="2">
    <citation type="journal article" date="2022" name="Mol. Ecol. Resour.">
        <title>The genomes of chicory, endive, great burdock and yacon provide insights into Asteraceae paleo-polyploidization history and plant inulin production.</title>
        <authorList>
            <person name="Fan W."/>
            <person name="Wang S."/>
            <person name="Wang H."/>
            <person name="Wang A."/>
            <person name="Jiang F."/>
            <person name="Liu H."/>
            <person name="Zhao H."/>
            <person name="Xu D."/>
            <person name="Zhang Y."/>
        </authorList>
    </citation>
    <scope>NUCLEOTIDE SEQUENCE [LARGE SCALE GENOMIC DNA]</scope>
    <source>
        <strain evidence="2">cv. Niubang</strain>
    </source>
</reference>
<proteinExistence type="predicted"/>
<accession>A0ACB9DLD1</accession>
<protein>
    <submittedName>
        <fullName evidence="1">Uncharacterized protein</fullName>
    </submittedName>
</protein>
<dbReference type="EMBL" id="CM042049">
    <property type="protein sequence ID" value="KAI3747102.1"/>
    <property type="molecule type" value="Genomic_DNA"/>
</dbReference>